<organism evidence="2 3">
    <name type="scientific">Frigoriglobus tundricola</name>
    <dbReference type="NCBI Taxonomy" id="2774151"/>
    <lineage>
        <taxon>Bacteria</taxon>
        <taxon>Pseudomonadati</taxon>
        <taxon>Planctomycetota</taxon>
        <taxon>Planctomycetia</taxon>
        <taxon>Gemmatales</taxon>
        <taxon>Gemmataceae</taxon>
        <taxon>Frigoriglobus</taxon>
    </lineage>
</organism>
<evidence type="ECO:0008006" key="4">
    <source>
        <dbReference type="Google" id="ProtNLM"/>
    </source>
</evidence>
<dbReference type="Pfam" id="PF09919">
    <property type="entry name" value="DUF2149"/>
    <property type="match status" value="1"/>
</dbReference>
<keyword evidence="1" id="KW-1133">Transmembrane helix</keyword>
<evidence type="ECO:0000256" key="1">
    <source>
        <dbReference type="SAM" id="Phobius"/>
    </source>
</evidence>
<keyword evidence="3" id="KW-1185">Reference proteome</keyword>
<keyword evidence="1" id="KW-0812">Transmembrane</keyword>
<protein>
    <recommendedName>
        <fullName evidence="4">DUF2149 domain-containing protein</fullName>
    </recommendedName>
</protein>
<sequence length="109" mass="12337">MRRARKWDREDDDPAAGLLNLFDIWLVFAVSLLLAMLTYYRLPELVTSTGEVTIVKNPGEPDMEVIHKKGQEVETLKMSDQKLSGEGQRLGTAYRLKSGKVVYVPEGKK</sequence>
<name>A0A6M5Z013_9BACT</name>
<evidence type="ECO:0000313" key="2">
    <source>
        <dbReference type="EMBL" id="QJW99046.1"/>
    </source>
</evidence>
<dbReference type="Proteomes" id="UP000503447">
    <property type="component" value="Chromosome"/>
</dbReference>
<proteinExistence type="predicted"/>
<feature type="transmembrane region" description="Helical" evidence="1">
    <location>
        <begin position="21"/>
        <end position="40"/>
    </location>
</feature>
<reference evidence="3" key="1">
    <citation type="submission" date="2020-05" db="EMBL/GenBank/DDBJ databases">
        <title>Frigoriglobus tundricola gen. nov., sp. nov., a psychrotolerant cellulolytic planctomycete of the family Gemmataceae with two divergent copies of 16S rRNA gene.</title>
        <authorList>
            <person name="Kulichevskaya I.S."/>
            <person name="Ivanova A.A."/>
            <person name="Naumoff D.G."/>
            <person name="Beletsky A.V."/>
            <person name="Rijpstra W.I.C."/>
            <person name="Sinninghe Damste J.S."/>
            <person name="Mardanov A.V."/>
            <person name="Ravin N.V."/>
            <person name="Dedysh S.N."/>
        </authorList>
    </citation>
    <scope>NUCLEOTIDE SEQUENCE [LARGE SCALE GENOMIC DNA]</scope>
    <source>
        <strain evidence="3">PL17</strain>
    </source>
</reference>
<dbReference type="KEGG" id="ftj:FTUN_6644"/>
<gene>
    <name evidence="2" type="ORF">FTUN_6644</name>
</gene>
<dbReference type="AlphaFoldDB" id="A0A6M5Z013"/>
<dbReference type="RefSeq" id="WP_171474091.1">
    <property type="nucleotide sequence ID" value="NZ_CP053452.2"/>
</dbReference>
<evidence type="ECO:0000313" key="3">
    <source>
        <dbReference type="Proteomes" id="UP000503447"/>
    </source>
</evidence>
<keyword evidence="1" id="KW-0472">Membrane</keyword>
<accession>A0A6M5Z013</accession>
<dbReference type="InterPro" id="IPR018676">
    <property type="entry name" value="DUF2149"/>
</dbReference>
<dbReference type="EMBL" id="CP053452">
    <property type="protein sequence ID" value="QJW99046.1"/>
    <property type="molecule type" value="Genomic_DNA"/>
</dbReference>